<evidence type="ECO:0000313" key="1">
    <source>
        <dbReference type="EMBL" id="OSJ32269.1"/>
    </source>
</evidence>
<comment type="caution">
    <text evidence="1">The sequence shown here is derived from an EMBL/GenBank/DDBJ whole genome shotgun (WGS) entry which is preliminary data.</text>
</comment>
<dbReference type="EMBL" id="NAFL01000250">
    <property type="protein sequence ID" value="OSJ32269.1"/>
    <property type="molecule type" value="Genomic_DNA"/>
</dbReference>
<gene>
    <name evidence="1" type="ORF">BSZ19_19425</name>
</gene>
<dbReference type="Proteomes" id="UP000193335">
    <property type="component" value="Unassembled WGS sequence"/>
</dbReference>
<proteinExistence type="predicted"/>
<name>A0A1Y2JN03_BRAJP</name>
<organism evidence="1 2">
    <name type="scientific">Bradyrhizobium japonicum</name>
    <dbReference type="NCBI Taxonomy" id="375"/>
    <lineage>
        <taxon>Bacteria</taxon>
        <taxon>Pseudomonadati</taxon>
        <taxon>Pseudomonadota</taxon>
        <taxon>Alphaproteobacteria</taxon>
        <taxon>Hyphomicrobiales</taxon>
        <taxon>Nitrobacteraceae</taxon>
        <taxon>Bradyrhizobium</taxon>
    </lineage>
</organism>
<dbReference type="AlphaFoldDB" id="A0A1Y2JN03"/>
<dbReference type="RefSeq" id="WP_085401288.1">
    <property type="nucleotide sequence ID" value="NZ_NAFL01000250.1"/>
</dbReference>
<accession>A0A1Y2JN03</accession>
<protein>
    <submittedName>
        <fullName evidence="1">Uncharacterized protein</fullName>
    </submittedName>
</protein>
<reference evidence="1 2" key="1">
    <citation type="submission" date="2017-03" db="EMBL/GenBank/DDBJ databases">
        <title>Whole genome sequences of fourteen strains of Bradyrhizobium canariense and one strain of Bradyrhizobium japonicum isolated from Lupinus (Papilionoideae: Genisteae) species in Algeria.</title>
        <authorList>
            <person name="Crovadore J."/>
            <person name="Chekireb D."/>
            <person name="Brachmann A."/>
            <person name="Chablais R."/>
            <person name="Cochard B."/>
            <person name="Lefort F."/>
        </authorList>
    </citation>
    <scope>NUCLEOTIDE SEQUENCE [LARGE SCALE GENOMIC DNA]</scope>
    <source>
        <strain evidence="1 2">UBMA197</strain>
    </source>
</reference>
<evidence type="ECO:0000313" key="2">
    <source>
        <dbReference type="Proteomes" id="UP000193335"/>
    </source>
</evidence>
<sequence>MALFLFLAACGFVQDDAIDGPYRLVAVDTDDDMTLCRSVGTDGTCVGDGLPEPTVFQAGANAQYIVFARHPWTSGKRPDRSVTEFYYISRKANEWDVAVRVFVSGPFTESEYLEEKRRLQLPEFSKVFARLK</sequence>